<evidence type="ECO:0000313" key="2">
    <source>
        <dbReference type="EMBL" id="AVP97984.1"/>
    </source>
</evidence>
<feature type="domain" description="Methyltransferase" evidence="1">
    <location>
        <begin position="46"/>
        <end position="141"/>
    </location>
</feature>
<dbReference type="AlphaFoldDB" id="A0A2P1PT19"/>
<sequence>MSDVTENHWQQVYEKPLDALSWTRPHLDLSLRLLTKHGLQPAHHLIDVGAGASTLVDDLIAAGVRTVTCMDLSGTALNVARDRLGAHARDVHFLVGSIIEIDLPTTHFDFWHDRAVSHFLTDTAAQAAYARQVRKTLKPGGIVVLAGFAPDGPERCSGLPVCRRDAQDQWDLLGREAFELLDTAREIHLTPTGREQRFCYGVFRRR</sequence>
<dbReference type="PANTHER" id="PTHR12843">
    <property type="entry name" value="PROTEIN-LYSINE N-METHYLTRANSFERASE METTL10"/>
    <property type="match status" value="1"/>
</dbReference>
<dbReference type="InterPro" id="IPR041698">
    <property type="entry name" value="Methyltransf_25"/>
</dbReference>
<dbReference type="Pfam" id="PF13649">
    <property type="entry name" value="Methyltransf_25"/>
    <property type="match status" value="1"/>
</dbReference>
<organism evidence="2 3">
    <name type="scientific">Ahniella affigens</name>
    <dbReference type="NCBI Taxonomy" id="2021234"/>
    <lineage>
        <taxon>Bacteria</taxon>
        <taxon>Pseudomonadati</taxon>
        <taxon>Pseudomonadota</taxon>
        <taxon>Gammaproteobacteria</taxon>
        <taxon>Lysobacterales</taxon>
        <taxon>Rhodanobacteraceae</taxon>
        <taxon>Ahniella</taxon>
    </lineage>
</organism>
<name>A0A2P1PT19_9GAMM</name>
<dbReference type="GO" id="GO:0032259">
    <property type="term" value="P:methylation"/>
    <property type="evidence" value="ECO:0007669"/>
    <property type="project" value="UniProtKB-KW"/>
</dbReference>
<gene>
    <name evidence="2" type="ORF">C7S18_12570</name>
</gene>
<dbReference type="InterPro" id="IPR029063">
    <property type="entry name" value="SAM-dependent_MTases_sf"/>
</dbReference>
<proteinExistence type="predicted"/>
<dbReference type="EMBL" id="CP027860">
    <property type="protein sequence ID" value="AVP97984.1"/>
    <property type="molecule type" value="Genomic_DNA"/>
</dbReference>
<keyword evidence="2" id="KW-0489">Methyltransferase</keyword>
<dbReference type="KEGG" id="xba:C7S18_12570"/>
<evidence type="ECO:0000313" key="3">
    <source>
        <dbReference type="Proteomes" id="UP000241074"/>
    </source>
</evidence>
<dbReference type="Gene3D" id="3.40.50.150">
    <property type="entry name" value="Vaccinia Virus protein VP39"/>
    <property type="match status" value="1"/>
</dbReference>
<dbReference type="OrthoDB" id="9788660at2"/>
<dbReference type="CDD" id="cd02440">
    <property type="entry name" value="AdoMet_MTases"/>
    <property type="match status" value="1"/>
</dbReference>
<accession>A0A2P1PT19</accession>
<protein>
    <submittedName>
        <fullName evidence="2">SAM-dependent methyltransferase</fullName>
    </submittedName>
</protein>
<keyword evidence="3" id="KW-1185">Reference proteome</keyword>
<dbReference type="Proteomes" id="UP000241074">
    <property type="component" value="Chromosome"/>
</dbReference>
<dbReference type="SUPFAM" id="SSF53335">
    <property type="entry name" value="S-adenosyl-L-methionine-dependent methyltransferases"/>
    <property type="match status" value="1"/>
</dbReference>
<reference evidence="2 3" key="1">
    <citation type="submission" date="2018-03" db="EMBL/GenBank/DDBJ databases">
        <title>Ahniella affigens gen. nov., sp. nov., a gammaproteobacterium isolated from sandy soil near a stream.</title>
        <authorList>
            <person name="Ko Y."/>
            <person name="Kim J.-H."/>
        </authorList>
    </citation>
    <scope>NUCLEOTIDE SEQUENCE [LARGE SCALE GENOMIC DNA]</scope>
    <source>
        <strain evidence="2 3">D13</strain>
    </source>
</reference>
<dbReference type="PANTHER" id="PTHR12843:SF5">
    <property type="entry name" value="EEF1A LYSINE METHYLTRANSFERASE 2"/>
    <property type="match status" value="1"/>
</dbReference>
<evidence type="ECO:0000259" key="1">
    <source>
        <dbReference type="Pfam" id="PF13649"/>
    </source>
</evidence>
<dbReference type="RefSeq" id="WP_106891904.1">
    <property type="nucleotide sequence ID" value="NZ_CP027860.1"/>
</dbReference>
<keyword evidence="2" id="KW-0808">Transferase</keyword>
<reference evidence="2 3" key="2">
    <citation type="submission" date="2018-03" db="EMBL/GenBank/DDBJ databases">
        <authorList>
            <person name="Keele B.F."/>
        </authorList>
    </citation>
    <scope>NUCLEOTIDE SEQUENCE [LARGE SCALE GENOMIC DNA]</scope>
    <source>
        <strain evidence="2 3">D13</strain>
    </source>
</reference>
<dbReference type="GO" id="GO:0008168">
    <property type="term" value="F:methyltransferase activity"/>
    <property type="evidence" value="ECO:0007669"/>
    <property type="project" value="UniProtKB-KW"/>
</dbReference>